<name>A0A2N5WZ11_9GAMM</name>
<comment type="subcellular location">
    <subcellularLocation>
        <location evidence="1">Cell inner membrane</location>
        <topology evidence="1">Single-pass membrane protein</topology>
    </subcellularLocation>
</comment>
<accession>A0A2N5WZ11</accession>
<comment type="caution">
    <text evidence="13">The sequence shown here is derived from an EMBL/GenBank/DDBJ whole genome shotgun (WGS) entry which is preliminary data.</text>
</comment>
<keyword evidence="6 11" id="KW-0812">Transmembrane</keyword>
<organism evidence="13 14">
    <name type="scientific">Pseudohalioglobus lutimaris</name>
    <dbReference type="NCBI Taxonomy" id="1737061"/>
    <lineage>
        <taxon>Bacteria</taxon>
        <taxon>Pseudomonadati</taxon>
        <taxon>Pseudomonadota</taxon>
        <taxon>Gammaproteobacteria</taxon>
        <taxon>Cellvibrionales</taxon>
        <taxon>Halieaceae</taxon>
        <taxon>Pseudohalioglobus</taxon>
    </lineage>
</organism>
<dbReference type="OrthoDB" id="5737613at2"/>
<dbReference type="GO" id="GO:0015628">
    <property type="term" value="P:protein secretion by the type II secretion system"/>
    <property type="evidence" value="ECO:0007669"/>
    <property type="project" value="InterPro"/>
</dbReference>
<reference evidence="13 14" key="1">
    <citation type="submission" date="2018-01" db="EMBL/GenBank/DDBJ databases">
        <title>The draft genome sequence of Halioglobus lutimaris HF004.</title>
        <authorList>
            <person name="Du Z.-J."/>
            <person name="Shi M.-J."/>
        </authorList>
    </citation>
    <scope>NUCLEOTIDE SEQUENCE [LARGE SCALE GENOMIC DNA]</scope>
    <source>
        <strain evidence="13 14">HF004</strain>
    </source>
</reference>
<keyword evidence="14" id="KW-1185">Reference proteome</keyword>
<dbReference type="AlphaFoldDB" id="A0A2N5WZ11"/>
<gene>
    <name evidence="13" type="ORF">C0039_17160</name>
</gene>
<dbReference type="GO" id="GO:0005886">
    <property type="term" value="C:plasma membrane"/>
    <property type="evidence" value="ECO:0007669"/>
    <property type="project" value="UniProtKB-SubCell"/>
</dbReference>
<evidence type="ECO:0000256" key="6">
    <source>
        <dbReference type="ARBA" id="ARBA00022692"/>
    </source>
</evidence>
<evidence type="ECO:0000313" key="13">
    <source>
        <dbReference type="EMBL" id="PLW67484.1"/>
    </source>
</evidence>
<evidence type="ECO:0000256" key="11">
    <source>
        <dbReference type="SAM" id="Phobius"/>
    </source>
</evidence>
<protein>
    <recommendedName>
        <fullName evidence="2">Type II secretion system protein H</fullName>
    </recommendedName>
    <alternativeName>
        <fullName evidence="10">General secretion pathway protein H</fullName>
    </alternativeName>
</protein>
<keyword evidence="4" id="KW-0488">Methylation</keyword>
<keyword evidence="3" id="KW-1003">Cell membrane</keyword>
<dbReference type="InterPro" id="IPR012902">
    <property type="entry name" value="N_methyl_site"/>
</dbReference>
<evidence type="ECO:0000313" key="14">
    <source>
        <dbReference type="Proteomes" id="UP000235005"/>
    </source>
</evidence>
<dbReference type="Gene3D" id="3.55.40.10">
    <property type="entry name" value="minor pseudopilin epsh domain"/>
    <property type="match status" value="1"/>
</dbReference>
<dbReference type="RefSeq" id="WP_101518777.1">
    <property type="nucleotide sequence ID" value="NZ_PKUS01000029.1"/>
</dbReference>
<comment type="similarity">
    <text evidence="9">Belongs to the GSP H family.</text>
</comment>
<dbReference type="Proteomes" id="UP000235005">
    <property type="component" value="Unassembled WGS sequence"/>
</dbReference>
<keyword evidence="8 11" id="KW-0472">Membrane</keyword>
<evidence type="ECO:0000256" key="5">
    <source>
        <dbReference type="ARBA" id="ARBA00022519"/>
    </source>
</evidence>
<evidence type="ECO:0000256" key="8">
    <source>
        <dbReference type="ARBA" id="ARBA00023136"/>
    </source>
</evidence>
<feature type="transmembrane region" description="Helical" evidence="11">
    <location>
        <begin position="12"/>
        <end position="36"/>
    </location>
</feature>
<dbReference type="Pfam" id="PF07963">
    <property type="entry name" value="N_methyl"/>
    <property type="match status" value="1"/>
</dbReference>
<dbReference type="EMBL" id="PKUS01000029">
    <property type="protein sequence ID" value="PLW67484.1"/>
    <property type="molecule type" value="Genomic_DNA"/>
</dbReference>
<dbReference type="NCBIfam" id="TIGR02532">
    <property type="entry name" value="IV_pilin_GFxxxE"/>
    <property type="match status" value="1"/>
</dbReference>
<evidence type="ECO:0000256" key="4">
    <source>
        <dbReference type="ARBA" id="ARBA00022481"/>
    </source>
</evidence>
<evidence type="ECO:0000256" key="7">
    <source>
        <dbReference type="ARBA" id="ARBA00022989"/>
    </source>
</evidence>
<dbReference type="InterPro" id="IPR022346">
    <property type="entry name" value="T2SS_GspH"/>
</dbReference>
<sequence length="188" mass="20252">MAMAGVRAAQPGFTLIELMSVMVIVVLVGALSAPAFSRLLEASRIRTEATRLMGDIVLTRSEAIKRNRQVVMCPAGLSAAGEVECGGVYAQGWIVFQDNDRDGELSGGEEIVDRGQALASDLLVTNRVATRAADEKIKFQPDGSSRRNLTLMVCSGGMPEITSWSVVMNIVGRPRLARGWGRCQRAED</sequence>
<evidence type="ECO:0000256" key="3">
    <source>
        <dbReference type="ARBA" id="ARBA00022475"/>
    </source>
</evidence>
<evidence type="ECO:0000256" key="2">
    <source>
        <dbReference type="ARBA" id="ARBA00021549"/>
    </source>
</evidence>
<dbReference type="InterPro" id="IPR045584">
    <property type="entry name" value="Pilin-like"/>
</dbReference>
<evidence type="ECO:0000256" key="1">
    <source>
        <dbReference type="ARBA" id="ARBA00004377"/>
    </source>
</evidence>
<feature type="domain" description="General secretion pathway GspH" evidence="12">
    <location>
        <begin position="48"/>
        <end position="169"/>
    </location>
</feature>
<dbReference type="Pfam" id="PF12019">
    <property type="entry name" value="GspH"/>
    <property type="match status" value="1"/>
</dbReference>
<dbReference type="SUPFAM" id="SSF54523">
    <property type="entry name" value="Pili subunits"/>
    <property type="match status" value="1"/>
</dbReference>
<evidence type="ECO:0000256" key="10">
    <source>
        <dbReference type="ARBA" id="ARBA00030775"/>
    </source>
</evidence>
<proteinExistence type="inferred from homology"/>
<evidence type="ECO:0000259" key="12">
    <source>
        <dbReference type="Pfam" id="PF12019"/>
    </source>
</evidence>
<dbReference type="GO" id="GO:0015627">
    <property type="term" value="C:type II protein secretion system complex"/>
    <property type="evidence" value="ECO:0007669"/>
    <property type="project" value="InterPro"/>
</dbReference>
<evidence type="ECO:0000256" key="9">
    <source>
        <dbReference type="ARBA" id="ARBA00025772"/>
    </source>
</evidence>
<keyword evidence="5" id="KW-0997">Cell inner membrane</keyword>
<keyword evidence="7 11" id="KW-1133">Transmembrane helix</keyword>